<sequence length="248" mass="27514">MPSGRRRFGRYDWDAIAGIVAAGAALVLHFLHIVEVEVLLAIALVLLALLLLRDLRRESGDEAAEERLARTEAAVAALAASLRRPDVVLIGPRDLRRASAEFARRARGEVTWFNVCLLMFRPQELFDVLLRPALENPAVTTVRFILDPSQGDLWETELLPKVHAIGAGSRLAPPVWVPLREEAVSFILTDTDAGTTEAHLSFWGEPFMSRAAGLDIPRFVLHVQPGSELLVQLSEMERRYRTARAPAT</sequence>
<dbReference type="RefSeq" id="WP_158066935.1">
    <property type="nucleotide sequence ID" value="NZ_CP042829.1"/>
</dbReference>
<protein>
    <submittedName>
        <fullName evidence="1">Uncharacterized protein</fullName>
    </submittedName>
</protein>
<reference evidence="1 2" key="1">
    <citation type="submission" date="2019-10" db="EMBL/GenBank/DDBJ databases">
        <title>Thermopilla bonchosmolovskayae gen. nov., sp. nov., a moderately thermophilic Chloroflexi bacterium from a Chukotka hot spring (Arctic, Russia), representing a novel classis Thermopillaia, which include previously uncultivated lineage OLB14.</title>
        <authorList>
            <person name="Kochetkova T.V."/>
            <person name="Zayulina K.S."/>
            <person name="Zhigarkov V.S."/>
            <person name="Minaev N.V."/>
            <person name="Novikov A."/>
            <person name="Toshchakov S.V."/>
            <person name="Elcheninov A.G."/>
            <person name="Kublanov I.V."/>
        </authorList>
    </citation>
    <scope>NUCLEOTIDE SEQUENCE [LARGE SCALE GENOMIC DNA]</scope>
    <source>
        <strain evidence="1 2">3753O</strain>
    </source>
</reference>
<keyword evidence="2" id="KW-1185">Reference proteome</keyword>
<proteinExistence type="predicted"/>
<evidence type="ECO:0000313" key="2">
    <source>
        <dbReference type="Proteomes" id="UP000326331"/>
    </source>
</evidence>
<organism evidence="1 2">
    <name type="scientific">Tepidiforma bonchosmolovskayae</name>
    <dbReference type="NCBI Taxonomy" id="2601677"/>
    <lineage>
        <taxon>Bacteria</taxon>
        <taxon>Bacillati</taxon>
        <taxon>Chloroflexota</taxon>
        <taxon>Tepidiformia</taxon>
        <taxon>Tepidiformales</taxon>
        <taxon>Tepidiformaceae</taxon>
        <taxon>Tepidiforma</taxon>
    </lineage>
</organism>
<gene>
    <name evidence="1" type="ORF">Tbon_06820</name>
</gene>
<dbReference type="Proteomes" id="UP000326331">
    <property type="component" value="Chromosome"/>
</dbReference>
<evidence type="ECO:0000313" key="1">
    <source>
        <dbReference type="EMBL" id="QFG03018.1"/>
    </source>
</evidence>
<name>A0ABX6C2X4_9CHLR</name>
<accession>A0ABX6C2X4</accession>
<dbReference type="EMBL" id="CP042829">
    <property type="protein sequence ID" value="QFG03018.1"/>
    <property type="molecule type" value="Genomic_DNA"/>
</dbReference>